<dbReference type="InterPro" id="IPR048327">
    <property type="entry name" value="Dyp_perox_N"/>
</dbReference>
<dbReference type="GO" id="GO:0005829">
    <property type="term" value="C:cytosol"/>
    <property type="evidence" value="ECO:0007669"/>
    <property type="project" value="TreeGrafter"/>
</dbReference>
<gene>
    <name evidence="9" type="primary">yfeX_2</name>
    <name evidence="9" type="ORF">NCTC9997_03878</name>
</gene>
<protein>
    <submittedName>
        <fullName evidence="9">Predicted dye-decolorizing peroxidase (DyP), encapsulated subgroup</fullName>
        <ecNumber evidence="9">1.11.1.-</ecNumber>
    </submittedName>
</protein>
<sequence length="368" mass="40637">MLEFCLLTFIKEFRVGCPFSQSVSQPVDERLTRAAIFLVVTINPGKAAEVAVRAHCSILSSLIRGVGFRISYGGLSCVMGVSEGGWERLFGDTKPEYLHVFREINGVHHAPSTPGDLLYHIRAARMDLCFELASRILSDLGNSVSVVDSVQGFRYFDDRDLLGFVDGTENPVAQAAVDATLIGDEDMVFAGGSYVIVQKYLHDLDKWNAIPVEQQEKIIGREKLSDIELRDADKPSYAHNVLTSIEEDGEDVDILRDNMPFGDPGKGEFGTYFIGYSRKPERIERMLENMFIGNPPGNYDRILDVSRAITGTLFFVPTTSFLDSVEPQSAPGQQGDDVINTLRSTAIKGDIMPGSLNIGSLKKEVQNE</sequence>
<dbReference type="PROSITE" id="PS51404">
    <property type="entry name" value="DYP_PEROXIDASE"/>
    <property type="match status" value="1"/>
</dbReference>
<evidence type="ECO:0000256" key="5">
    <source>
        <dbReference type="ARBA" id="ARBA00023004"/>
    </source>
</evidence>
<evidence type="ECO:0000256" key="6">
    <source>
        <dbReference type="ARBA" id="ARBA00025737"/>
    </source>
</evidence>
<dbReference type="PANTHER" id="PTHR30521:SF0">
    <property type="entry name" value="DYP-TYPE PEROXIDASE FAMILY PROTEIN"/>
    <property type="match status" value="1"/>
</dbReference>
<comment type="similarity">
    <text evidence="6">Belongs to the DyP-type peroxidase family.</text>
</comment>
<comment type="cofactor">
    <cofactor evidence="1">
        <name>heme b</name>
        <dbReference type="ChEBI" id="CHEBI:60344"/>
    </cofactor>
</comment>
<evidence type="ECO:0000259" key="7">
    <source>
        <dbReference type="Pfam" id="PF04261"/>
    </source>
</evidence>
<dbReference type="InterPro" id="IPR048328">
    <property type="entry name" value="Dyp_perox_C"/>
</dbReference>
<evidence type="ECO:0000313" key="9">
    <source>
        <dbReference type="EMBL" id="VED51640.1"/>
    </source>
</evidence>
<organism evidence="9 10">
    <name type="scientific">Raoultella terrigena</name>
    <name type="common">Klebsiella terrigena</name>
    <dbReference type="NCBI Taxonomy" id="577"/>
    <lineage>
        <taxon>Bacteria</taxon>
        <taxon>Pseudomonadati</taxon>
        <taxon>Pseudomonadota</taxon>
        <taxon>Gammaproteobacteria</taxon>
        <taxon>Enterobacterales</taxon>
        <taxon>Enterobacteriaceae</taxon>
        <taxon>Klebsiella/Raoultella group</taxon>
        <taxon>Raoultella</taxon>
    </lineage>
</organism>
<dbReference type="GO" id="GO:0046872">
    <property type="term" value="F:metal ion binding"/>
    <property type="evidence" value="ECO:0007669"/>
    <property type="project" value="UniProtKB-KW"/>
</dbReference>
<feature type="domain" description="Dyp-type peroxidase C-terminal" evidence="8">
    <location>
        <begin position="157"/>
        <end position="319"/>
    </location>
</feature>
<dbReference type="EMBL" id="LR134253">
    <property type="protein sequence ID" value="VED51640.1"/>
    <property type="molecule type" value="Genomic_DNA"/>
</dbReference>
<dbReference type="EC" id="1.11.1.-" evidence="9"/>
<keyword evidence="2 9" id="KW-0575">Peroxidase</keyword>
<dbReference type="GO" id="GO:0020037">
    <property type="term" value="F:heme binding"/>
    <property type="evidence" value="ECO:0007669"/>
    <property type="project" value="InterPro"/>
</dbReference>
<evidence type="ECO:0000259" key="8">
    <source>
        <dbReference type="Pfam" id="PF20628"/>
    </source>
</evidence>
<evidence type="ECO:0000313" key="10">
    <source>
        <dbReference type="Proteomes" id="UP000267630"/>
    </source>
</evidence>
<name>A0A7Z8ZBC9_RAOTE</name>
<dbReference type="AlphaFoldDB" id="A0A7Z8ZBC9"/>
<dbReference type="PANTHER" id="PTHR30521">
    <property type="entry name" value="DEFERROCHELATASE/PEROXIDASE"/>
    <property type="match status" value="1"/>
</dbReference>
<feature type="domain" description="Dyp-type peroxidase N-terminal" evidence="7">
    <location>
        <begin position="31"/>
        <end position="154"/>
    </location>
</feature>
<evidence type="ECO:0000256" key="1">
    <source>
        <dbReference type="ARBA" id="ARBA00001970"/>
    </source>
</evidence>
<dbReference type="Pfam" id="PF04261">
    <property type="entry name" value="Dyp_perox_N"/>
    <property type="match status" value="1"/>
</dbReference>
<keyword evidence="10" id="KW-1185">Reference proteome</keyword>
<keyword evidence="5" id="KW-0408">Iron</keyword>
<dbReference type="Proteomes" id="UP000267630">
    <property type="component" value="Chromosome 3"/>
</dbReference>
<evidence type="ECO:0000256" key="3">
    <source>
        <dbReference type="ARBA" id="ARBA00022723"/>
    </source>
</evidence>
<dbReference type="InterPro" id="IPR006314">
    <property type="entry name" value="Dyp_peroxidase"/>
</dbReference>
<keyword evidence="3" id="KW-0479">Metal-binding</keyword>
<dbReference type="Pfam" id="PF20628">
    <property type="entry name" value="Dyp_perox_C"/>
    <property type="match status" value="1"/>
</dbReference>
<reference evidence="9 10" key="1">
    <citation type="submission" date="2018-12" db="EMBL/GenBank/DDBJ databases">
        <authorList>
            <consortium name="Pathogen Informatics"/>
        </authorList>
    </citation>
    <scope>NUCLEOTIDE SEQUENCE [LARGE SCALE GENOMIC DNA]</scope>
    <source>
        <strain evidence="9 10">NCTC9997</strain>
    </source>
</reference>
<evidence type="ECO:0000256" key="2">
    <source>
        <dbReference type="ARBA" id="ARBA00022559"/>
    </source>
</evidence>
<dbReference type="GO" id="GO:0004601">
    <property type="term" value="F:peroxidase activity"/>
    <property type="evidence" value="ECO:0007669"/>
    <property type="project" value="UniProtKB-KW"/>
</dbReference>
<dbReference type="SUPFAM" id="SSF54909">
    <property type="entry name" value="Dimeric alpha+beta barrel"/>
    <property type="match status" value="1"/>
</dbReference>
<dbReference type="InterPro" id="IPR011008">
    <property type="entry name" value="Dimeric_a/b-barrel"/>
</dbReference>
<proteinExistence type="inferred from homology"/>
<evidence type="ECO:0000256" key="4">
    <source>
        <dbReference type="ARBA" id="ARBA00023002"/>
    </source>
</evidence>
<accession>A0A7Z8ZBC9</accession>
<dbReference type="NCBIfam" id="TIGR01413">
    <property type="entry name" value="Dyp_perox_fam"/>
    <property type="match status" value="1"/>
</dbReference>
<keyword evidence="4 9" id="KW-0560">Oxidoreductase</keyword>